<dbReference type="GO" id="GO:0006890">
    <property type="term" value="P:retrograde vesicle-mediated transport, Golgi to endoplasmic reticulum"/>
    <property type="evidence" value="ECO:0007669"/>
    <property type="project" value="InterPro"/>
</dbReference>
<evidence type="ECO:0000256" key="9">
    <source>
        <dbReference type="ARBA" id="ARBA00037934"/>
    </source>
</evidence>
<evidence type="ECO:0000256" key="2">
    <source>
        <dbReference type="ARBA" id="ARBA00022448"/>
    </source>
</evidence>
<evidence type="ECO:0000256" key="8">
    <source>
        <dbReference type="ARBA" id="ARBA00023136"/>
    </source>
</evidence>
<evidence type="ECO:0000313" key="13">
    <source>
        <dbReference type="EMBL" id="WPH02503.1"/>
    </source>
</evidence>
<feature type="compositionally biased region" description="Basic and acidic residues" evidence="10">
    <location>
        <begin position="377"/>
        <end position="404"/>
    </location>
</feature>
<accession>A0AAQ3RD70</accession>
<dbReference type="PANTHER" id="PTHR12825:SF0">
    <property type="entry name" value="VESICLE TRANSPORT PROTEIN SEC20"/>
    <property type="match status" value="1"/>
</dbReference>
<reference evidence="13 14" key="1">
    <citation type="submission" date="2023-11" db="EMBL/GenBank/DDBJ databases">
        <title>An acidophilic fungus is an integral part of prey digestion in a carnivorous sundew plant.</title>
        <authorList>
            <person name="Tsai I.J."/>
        </authorList>
    </citation>
    <scope>NUCLEOTIDE SEQUENCE [LARGE SCALE GENOMIC DNA]</scope>
    <source>
        <strain evidence="13">169a</strain>
    </source>
</reference>
<dbReference type="AlphaFoldDB" id="A0AAQ3RD70"/>
<dbReference type="GO" id="GO:0031201">
    <property type="term" value="C:SNARE complex"/>
    <property type="evidence" value="ECO:0007669"/>
    <property type="project" value="TreeGrafter"/>
</dbReference>
<comment type="similarity">
    <text evidence="9">Belongs to the SEC20 family.</text>
</comment>
<keyword evidence="2" id="KW-0813">Transport</keyword>
<feature type="transmembrane region" description="Helical" evidence="11">
    <location>
        <begin position="257"/>
        <end position="275"/>
    </location>
</feature>
<evidence type="ECO:0000256" key="10">
    <source>
        <dbReference type="SAM" id="MobiDB-lite"/>
    </source>
</evidence>
<keyword evidence="8 11" id="KW-0472">Membrane</keyword>
<keyword evidence="3 11" id="KW-0812">Transmembrane</keyword>
<keyword evidence="7" id="KW-0175">Coiled coil</keyword>
<evidence type="ECO:0000256" key="3">
    <source>
        <dbReference type="ARBA" id="ARBA00022692"/>
    </source>
</evidence>
<proteinExistence type="inferred from homology"/>
<protein>
    <recommendedName>
        <fullName evidence="12">Sec20 C-terminal domain-containing protein</fullName>
    </recommendedName>
</protein>
<evidence type="ECO:0000256" key="1">
    <source>
        <dbReference type="ARBA" id="ARBA00004163"/>
    </source>
</evidence>
<dbReference type="InterPro" id="IPR056173">
    <property type="entry name" value="Sec20_C"/>
</dbReference>
<feature type="region of interest" description="Disordered" evidence="10">
    <location>
        <begin position="327"/>
        <end position="441"/>
    </location>
</feature>
<evidence type="ECO:0000256" key="6">
    <source>
        <dbReference type="ARBA" id="ARBA00022989"/>
    </source>
</evidence>
<dbReference type="InterPro" id="IPR005606">
    <property type="entry name" value="Sec20"/>
</dbReference>
<dbReference type="PANTHER" id="PTHR12825">
    <property type="entry name" value="BNIP1-RELATED"/>
    <property type="match status" value="1"/>
</dbReference>
<evidence type="ECO:0000256" key="4">
    <source>
        <dbReference type="ARBA" id="ARBA00022824"/>
    </source>
</evidence>
<evidence type="ECO:0000259" key="12">
    <source>
        <dbReference type="Pfam" id="PF03908"/>
    </source>
</evidence>
<dbReference type="Pfam" id="PF03908">
    <property type="entry name" value="Sec20"/>
    <property type="match status" value="1"/>
</dbReference>
<comment type="subcellular location">
    <subcellularLocation>
        <location evidence="1">Endoplasmic reticulum membrane</location>
        <topology evidence="1">Single-pass type IV membrane protein</topology>
    </subcellularLocation>
</comment>
<feature type="compositionally biased region" description="Polar residues" evidence="10">
    <location>
        <begin position="337"/>
        <end position="353"/>
    </location>
</feature>
<feature type="compositionally biased region" description="Basic and acidic residues" evidence="10">
    <location>
        <begin position="85"/>
        <end position="98"/>
    </location>
</feature>
<feature type="region of interest" description="Disordered" evidence="10">
    <location>
        <begin position="69"/>
        <end position="98"/>
    </location>
</feature>
<organism evidence="13 14">
    <name type="scientific">Acrodontium crateriforme</name>
    <dbReference type="NCBI Taxonomy" id="150365"/>
    <lineage>
        <taxon>Eukaryota</taxon>
        <taxon>Fungi</taxon>
        <taxon>Dikarya</taxon>
        <taxon>Ascomycota</taxon>
        <taxon>Pezizomycotina</taxon>
        <taxon>Dothideomycetes</taxon>
        <taxon>Dothideomycetidae</taxon>
        <taxon>Mycosphaerellales</taxon>
        <taxon>Teratosphaeriaceae</taxon>
        <taxon>Acrodontium</taxon>
    </lineage>
</organism>
<dbReference type="GO" id="GO:0005789">
    <property type="term" value="C:endoplasmic reticulum membrane"/>
    <property type="evidence" value="ECO:0007669"/>
    <property type="project" value="UniProtKB-SubCell"/>
</dbReference>
<keyword evidence="5" id="KW-0931">ER-Golgi transport</keyword>
<dbReference type="EMBL" id="CP138587">
    <property type="protein sequence ID" value="WPH02503.1"/>
    <property type="molecule type" value="Genomic_DNA"/>
</dbReference>
<dbReference type="Proteomes" id="UP001303373">
    <property type="component" value="Chromosome 8"/>
</dbReference>
<feature type="domain" description="Sec20 C-terminal" evidence="12">
    <location>
        <begin position="189"/>
        <end position="278"/>
    </location>
</feature>
<dbReference type="GO" id="GO:0005484">
    <property type="term" value="F:SNAP receptor activity"/>
    <property type="evidence" value="ECO:0007669"/>
    <property type="project" value="InterPro"/>
</dbReference>
<sequence>MSASPLVAQLAQLSSGIKQTNSLTARLAKLPFQPGTEPLDTTDSVRLELATDIHDTLKSLEEQLELIAQQVDDLSPPPSQSSTRQRRESRSTVDRERALQSAQVARLGEDLRAARGHFRRAQLAAKRSSDAAKQKERELVFAQLQASVDNTSAADEPTEGDVRSLLFAGRKQANPRDKLSKDEQLVAASSDVTAALRRTHALLSTELSRSRFAQETFDQSTAALSELGDHYGNLTDILSNSRNLLGTLLRSQKSDTWYLETAFYILIATLCWLFFRRLLWGPFILLPRFFLRTAILIAKWTLLKPLLVFLSVTGVLTTSLAPPPEITTTRRPLIIQPSASSPPQRFPNSNMNNRAGIPVGAGGSGAKAGPPGQLSGHKSEEIARMAEKSQREAQGLKDEVRRGDGTVLQERGADERPNPKKKNFEADVEDAKQAQRQKDEL</sequence>
<keyword evidence="14" id="KW-1185">Reference proteome</keyword>
<name>A0AAQ3RD70_9PEZI</name>
<keyword evidence="4" id="KW-0256">Endoplasmic reticulum</keyword>
<evidence type="ECO:0000256" key="7">
    <source>
        <dbReference type="ARBA" id="ARBA00023054"/>
    </source>
</evidence>
<keyword evidence="6 11" id="KW-1133">Transmembrane helix</keyword>
<evidence type="ECO:0000256" key="5">
    <source>
        <dbReference type="ARBA" id="ARBA00022892"/>
    </source>
</evidence>
<gene>
    <name evidence="13" type="ORF">R9X50_00536800</name>
</gene>
<evidence type="ECO:0000313" key="14">
    <source>
        <dbReference type="Proteomes" id="UP001303373"/>
    </source>
</evidence>
<feature type="transmembrane region" description="Helical" evidence="11">
    <location>
        <begin position="296"/>
        <end position="321"/>
    </location>
</feature>
<evidence type="ECO:0000256" key="11">
    <source>
        <dbReference type="SAM" id="Phobius"/>
    </source>
</evidence>
<feature type="compositionally biased region" description="Basic and acidic residues" evidence="10">
    <location>
        <begin position="411"/>
        <end position="441"/>
    </location>
</feature>